<protein>
    <submittedName>
        <fullName evidence="2">Uncharacterized protein</fullName>
    </submittedName>
</protein>
<dbReference type="PRINTS" id="PR01217">
    <property type="entry name" value="PRICHEXTENSN"/>
</dbReference>
<feature type="region of interest" description="Disordered" evidence="1">
    <location>
        <begin position="1"/>
        <end position="92"/>
    </location>
</feature>
<dbReference type="EMBL" id="KZ293437">
    <property type="protein sequence ID" value="PBK67330.1"/>
    <property type="molecule type" value="Genomic_DNA"/>
</dbReference>
<feature type="compositionally biased region" description="Low complexity" evidence="1">
    <location>
        <begin position="9"/>
        <end position="24"/>
    </location>
</feature>
<evidence type="ECO:0000256" key="1">
    <source>
        <dbReference type="SAM" id="MobiDB-lite"/>
    </source>
</evidence>
<proteinExistence type="predicted"/>
<gene>
    <name evidence="2" type="ORF">ARMSODRAFT_1020806</name>
</gene>
<dbReference type="AlphaFoldDB" id="A0A2H3BCD7"/>
<accession>A0A2H3BCD7</accession>
<evidence type="ECO:0000313" key="3">
    <source>
        <dbReference type="Proteomes" id="UP000218334"/>
    </source>
</evidence>
<organism evidence="2 3">
    <name type="scientific">Armillaria solidipes</name>
    <dbReference type="NCBI Taxonomy" id="1076256"/>
    <lineage>
        <taxon>Eukaryota</taxon>
        <taxon>Fungi</taxon>
        <taxon>Dikarya</taxon>
        <taxon>Basidiomycota</taxon>
        <taxon>Agaricomycotina</taxon>
        <taxon>Agaricomycetes</taxon>
        <taxon>Agaricomycetidae</taxon>
        <taxon>Agaricales</taxon>
        <taxon>Marasmiineae</taxon>
        <taxon>Physalacriaceae</taxon>
        <taxon>Armillaria</taxon>
    </lineage>
</organism>
<feature type="compositionally biased region" description="Polar residues" evidence="1">
    <location>
        <begin position="133"/>
        <end position="152"/>
    </location>
</feature>
<feature type="compositionally biased region" description="Pro residues" evidence="1">
    <location>
        <begin position="174"/>
        <end position="189"/>
    </location>
</feature>
<dbReference type="Proteomes" id="UP000218334">
    <property type="component" value="Unassembled WGS sequence"/>
</dbReference>
<feature type="compositionally biased region" description="Polar residues" evidence="1">
    <location>
        <begin position="116"/>
        <end position="125"/>
    </location>
</feature>
<feature type="compositionally biased region" description="Low complexity" evidence="1">
    <location>
        <begin position="164"/>
        <end position="173"/>
    </location>
</feature>
<keyword evidence="3" id="KW-1185">Reference proteome</keyword>
<name>A0A2H3BCD7_9AGAR</name>
<evidence type="ECO:0000313" key="2">
    <source>
        <dbReference type="EMBL" id="PBK67330.1"/>
    </source>
</evidence>
<feature type="region of interest" description="Disordered" evidence="1">
    <location>
        <begin position="116"/>
        <end position="193"/>
    </location>
</feature>
<reference evidence="3" key="1">
    <citation type="journal article" date="2017" name="Nat. Ecol. Evol.">
        <title>Genome expansion and lineage-specific genetic innovations in the forest pathogenic fungi Armillaria.</title>
        <authorList>
            <person name="Sipos G."/>
            <person name="Prasanna A.N."/>
            <person name="Walter M.C."/>
            <person name="O'Connor E."/>
            <person name="Balint B."/>
            <person name="Krizsan K."/>
            <person name="Kiss B."/>
            <person name="Hess J."/>
            <person name="Varga T."/>
            <person name="Slot J."/>
            <person name="Riley R."/>
            <person name="Boka B."/>
            <person name="Rigling D."/>
            <person name="Barry K."/>
            <person name="Lee J."/>
            <person name="Mihaltcheva S."/>
            <person name="LaButti K."/>
            <person name="Lipzen A."/>
            <person name="Waldron R."/>
            <person name="Moloney N.M."/>
            <person name="Sperisen C."/>
            <person name="Kredics L."/>
            <person name="Vagvoelgyi C."/>
            <person name="Patrignani A."/>
            <person name="Fitzpatrick D."/>
            <person name="Nagy I."/>
            <person name="Doyle S."/>
            <person name="Anderson J.B."/>
            <person name="Grigoriev I.V."/>
            <person name="Gueldener U."/>
            <person name="Muensterkoetter M."/>
            <person name="Nagy L.G."/>
        </authorList>
    </citation>
    <scope>NUCLEOTIDE SEQUENCE [LARGE SCALE GENOMIC DNA]</scope>
    <source>
        <strain evidence="3">28-4</strain>
    </source>
</reference>
<sequence length="220" mass="24224">MSHEHMVDPSDSPSPHSSHLSHQDFLPLPMCPTPPASTQSKRSWTWGRKGEALSTVSTKRSQRSLLPDFLRGPRPQRSPLLDPSPLPLPVLSFPPVIQSREQPGTSALTDLSSSLMTVRPSQTMSPTPPPILNTPSSLATTTSPHTLQTNSPVPFPGPLSTEHTVQAPAQTPHTPTPRPLAIPPVPSQAPAPTYEELRQQIERYEQERSKHDDVIARYYR</sequence>